<feature type="compositionally biased region" description="Basic and acidic residues" evidence="1">
    <location>
        <begin position="179"/>
        <end position="202"/>
    </location>
</feature>
<keyword evidence="3" id="KW-1185">Reference proteome</keyword>
<sequence length="286" mass="33547">MERNEHYNDRNYNQFDDYGSQGRGNESYSQRGNYYGIHDSNYGHGNVRMQQRPDFNDFSQGPVGGYGAGNYNDNYNRTHRNRDDHYRYGDDSHFKQSHGYSSGDTYRTNDYRSEEYRNKDYRNRSNEGQDYRSGLPYSSNYDVAGNRRYARQENSYQNPGHGRRYSEFGQDERRNYSHELTDIHHDRGRIPDSSENDYRGDIRPSNAYDFDEDKEDFRYSGRIVDAGSDRDTYASGLYSSNRAYVSDHSESDSDRFNTRSNRSRRSGPDYSKSSPITGYSNESFGL</sequence>
<dbReference type="EMBL" id="JAHWXQ010000001">
    <property type="protein sequence ID" value="MBW3363572.1"/>
    <property type="molecule type" value="Genomic_DNA"/>
</dbReference>
<gene>
    <name evidence="2" type="ORF">KYK27_00845</name>
</gene>
<evidence type="ECO:0000313" key="3">
    <source>
        <dbReference type="Proteomes" id="UP000774935"/>
    </source>
</evidence>
<evidence type="ECO:0008006" key="4">
    <source>
        <dbReference type="Google" id="ProtNLM"/>
    </source>
</evidence>
<dbReference type="Proteomes" id="UP000774935">
    <property type="component" value="Unassembled WGS sequence"/>
</dbReference>
<evidence type="ECO:0000313" key="2">
    <source>
        <dbReference type="EMBL" id="MBW3363572.1"/>
    </source>
</evidence>
<feature type="region of interest" description="Disordered" evidence="1">
    <location>
        <begin position="1"/>
        <end position="142"/>
    </location>
</feature>
<dbReference type="RefSeq" id="WP_199108182.1">
    <property type="nucleotide sequence ID" value="NZ_JAHWXQ010000001.1"/>
</dbReference>
<comment type="caution">
    <text evidence="2">The sequence shown here is derived from an EMBL/GenBank/DDBJ whole genome shotgun (WGS) entry which is preliminary data.</text>
</comment>
<feature type="compositionally biased region" description="Basic and acidic residues" evidence="1">
    <location>
        <begin position="245"/>
        <end position="257"/>
    </location>
</feature>
<feature type="region of interest" description="Disordered" evidence="1">
    <location>
        <begin position="245"/>
        <end position="286"/>
    </location>
</feature>
<proteinExistence type="predicted"/>
<feature type="compositionally biased region" description="Polar residues" evidence="1">
    <location>
        <begin position="23"/>
        <end position="32"/>
    </location>
</feature>
<feature type="compositionally biased region" description="Polar residues" evidence="1">
    <location>
        <begin position="271"/>
        <end position="286"/>
    </location>
</feature>
<organism evidence="2 3">
    <name type="scientific">Pontibacter populi</name>
    <dbReference type="NCBI Taxonomy" id="890055"/>
    <lineage>
        <taxon>Bacteria</taxon>
        <taxon>Pseudomonadati</taxon>
        <taxon>Bacteroidota</taxon>
        <taxon>Cytophagia</taxon>
        <taxon>Cytophagales</taxon>
        <taxon>Hymenobacteraceae</taxon>
        <taxon>Pontibacter</taxon>
    </lineage>
</organism>
<feature type="compositionally biased region" description="Basic and acidic residues" evidence="1">
    <location>
        <begin position="107"/>
        <end position="130"/>
    </location>
</feature>
<name>A0ABS6X6R3_9BACT</name>
<accession>A0ABS6X6R3</accession>
<feature type="compositionally biased region" description="Basic and acidic residues" evidence="1">
    <location>
        <begin position="81"/>
        <end position="94"/>
    </location>
</feature>
<protein>
    <recommendedName>
        <fullName evidence="4">SWFGD domain-containing protein</fullName>
    </recommendedName>
</protein>
<reference evidence="2 3" key="1">
    <citation type="submission" date="2021-07" db="EMBL/GenBank/DDBJ databases">
        <authorList>
            <person name="Kim M.K."/>
        </authorList>
    </citation>
    <scope>NUCLEOTIDE SEQUENCE [LARGE SCALE GENOMIC DNA]</scope>
    <source>
        <strain evidence="2 3">HLY7-15</strain>
    </source>
</reference>
<evidence type="ECO:0000256" key="1">
    <source>
        <dbReference type="SAM" id="MobiDB-lite"/>
    </source>
</evidence>
<feature type="region of interest" description="Disordered" evidence="1">
    <location>
        <begin position="179"/>
        <end position="209"/>
    </location>
</feature>